<keyword evidence="5" id="KW-1185">Reference proteome</keyword>
<dbReference type="PANTHER" id="PTHR45631:SF202">
    <property type="entry name" value="SENESCENCE-INDUCED RECEPTOR-LIKE SERINE_THREONINE-PROTEIN KINASE"/>
    <property type="match status" value="1"/>
</dbReference>
<dbReference type="STRING" id="35608.A0A2U1PPI2"/>
<gene>
    <name evidence="4" type="ORF">CTI12_AA127810</name>
</gene>
<dbReference type="Pfam" id="PF12819">
    <property type="entry name" value="Malectin_like"/>
    <property type="match status" value="1"/>
</dbReference>
<sequence length="473" mass="53775">MTMLKSFCFLLIIHVALPLFMGYAQDDQSGFISIDCGIPKGSKYTDTKTGINYVSDDGFVEGGISQEISSKYVAEVNDLHLKTLRSFPTNIRNCYTLQPKQGKNNRYLIRVWIMYGNYDSKGNTPQFDLYLGADLWNTVNIAEPSDQYYYEIIHLTSSNYIHICLVNTGHGDPFISAIELRLLDITMYLPQFLSLDVVERAVFTTDAIRYQDDKYDRIWYPQSFSTGLKRVQTTNTISSGPLQVPLKVMRTALTNVDSRDGGITHTWDATIASNYIAYIHFAEVEILKENEKREFNVYLNDNYWDGPISPSNIITTLKTASPLTGFSNYTIRMTRTSSSTLPPTMNAIEVYMPKDFKQQQTDDQDAAAIWSTKSSYGMKRNWQGDPCSPKQYVWNGLKCSYKDITTPRIISLDLSYNNLTGNVPKFLASLNFLAVLNLTGNKFTRPLPEELLAKSKNGLLLLRFTLKVYSKKN</sequence>
<proteinExistence type="predicted"/>
<dbReference type="GO" id="GO:0016301">
    <property type="term" value="F:kinase activity"/>
    <property type="evidence" value="ECO:0007669"/>
    <property type="project" value="UniProtKB-KW"/>
</dbReference>
<keyword evidence="4" id="KW-0418">Kinase</keyword>
<evidence type="ECO:0000313" key="4">
    <source>
        <dbReference type="EMBL" id="PWA87673.1"/>
    </source>
</evidence>
<evidence type="ECO:0000259" key="3">
    <source>
        <dbReference type="Pfam" id="PF12819"/>
    </source>
</evidence>
<dbReference type="OrthoDB" id="2017114at2759"/>
<comment type="caution">
    <text evidence="4">The sequence shown here is derived from an EMBL/GenBank/DDBJ whole genome shotgun (WGS) entry which is preliminary data.</text>
</comment>
<name>A0A2U1PPI2_ARTAN</name>
<dbReference type="SUPFAM" id="SSF52058">
    <property type="entry name" value="L domain-like"/>
    <property type="match status" value="1"/>
</dbReference>
<dbReference type="Gene3D" id="3.80.10.10">
    <property type="entry name" value="Ribonuclease Inhibitor"/>
    <property type="match status" value="1"/>
</dbReference>
<feature type="signal peptide" evidence="2">
    <location>
        <begin position="1"/>
        <end position="18"/>
    </location>
</feature>
<evidence type="ECO:0000313" key="5">
    <source>
        <dbReference type="Proteomes" id="UP000245207"/>
    </source>
</evidence>
<keyword evidence="4" id="KW-0808">Transferase</keyword>
<dbReference type="EMBL" id="PKPP01000890">
    <property type="protein sequence ID" value="PWA87673.1"/>
    <property type="molecule type" value="Genomic_DNA"/>
</dbReference>
<feature type="domain" description="Malectin-like" evidence="3">
    <location>
        <begin position="34"/>
        <end position="352"/>
    </location>
</feature>
<accession>A0A2U1PPI2</accession>
<dbReference type="Proteomes" id="UP000245207">
    <property type="component" value="Unassembled WGS sequence"/>
</dbReference>
<dbReference type="GO" id="GO:0016020">
    <property type="term" value="C:membrane"/>
    <property type="evidence" value="ECO:0007669"/>
    <property type="project" value="UniProtKB-SubCell"/>
</dbReference>
<feature type="chain" id="PRO_5015775825" evidence="2">
    <location>
        <begin position="19"/>
        <end position="473"/>
    </location>
</feature>
<protein>
    <submittedName>
        <fullName evidence="4">Leucine-rich repeat transmembrane protein kinase protein</fullName>
    </submittedName>
</protein>
<keyword evidence="4" id="KW-0472">Membrane</keyword>
<dbReference type="InterPro" id="IPR024788">
    <property type="entry name" value="Malectin-like_Carb-bd_dom"/>
</dbReference>
<evidence type="ECO:0000256" key="1">
    <source>
        <dbReference type="ARBA" id="ARBA00004167"/>
    </source>
</evidence>
<reference evidence="4 5" key="1">
    <citation type="journal article" date="2018" name="Mol. Plant">
        <title>The genome of Artemisia annua provides insight into the evolution of Asteraceae family and artemisinin biosynthesis.</title>
        <authorList>
            <person name="Shen Q."/>
            <person name="Zhang L."/>
            <person name="Liao Z."/>
            <person name="Wang S."/>
            <person name="Yan T."/>
            <person name="Shi P."/>
            <person name="Liu M."/>
            <person name="Fu X."/>
            <person name="Pan Q."/>
            <person name="Wang Y."/>
            <person name="Lv Z."/>
            <person name="Lu X."/>
            <person name="Zhang F."/>
            <person name="Jiang W."/>
            <person name="Ma Y."/>
            <person name="Chen M."/>
            <person name="Hao X."/>
            <person name="Li L."/>
            <person name="Tang Y."/>
            <person name="Lv G."/>
            <person name="Zhou Y."/>
            <person name="Sun X."/>
            <person name="Brodelius P.E."/>
            <person name="Rose J.K.C."/>
            <person name="Tang K."/>
        </authorList>
    </citation>
    <scope>NUCLEOTIDE SEQUENCE [LARGE SCALE GENOMIC DNA]</scope>
    <source>
        <strain evidence="5">cv. Huhao1</strain>
        <tissue evidence="4">Leaf</tissue>
    </source>
</reference>
<dbReference type="Pfam" id="PF00560">
    <property type="entry name" value="LRR_1"/>
    <property type="match status" value="1"/>
</dbReference>
<keyword evidence="2" id="KW-0732">Signal</keyword>
<organism evidence="4 5">
    <name type="scientific">Artemisia annua</name>
    <name type="common">Sweet wormwood</name>
    <dbReference type="NCBI Taxonomy" id="35608"/>
    <lineage>
        <taxon>Eukaryota</taxon>
        <taxon>Viridiplantae</taxon>
        <taxon>Streptophyta</taxon>
        <taxon>Embryophyta</taxon>
        <taxon>Tracheophyta</taxon>
        <taxon>Spermatophyta</taxon>
        <taxon>Magnoliopsida</taxon>
        <taxon>eudicotyledons</taxon>
        <taxon>Gunneridae</taxon>
        <taxon>Pentapetalae</taxon>
        <taxon>asterids</taxon>
        <taxon>campanulids</taxon>
        <taxon>Asterales</taxon>
        <taxon>Asteraceae</taxon>
        <taxon>Asteroideae</taxon>
        <taxon>Anthemideae</taxon>
        <taxon>Artemisiinae</taxon>
        <taxon>Artemisia</taxon>
    </lineage>
</organism>
<dbReference type="AlphaFoldDB" id="A0A2U1PPI2"/>
<keyword evidence="4" id="KW-0812">Transmembrane</keyword>
<dbReference type="PANTHER" id="PTHR45631">
    <property type="entry name" value="OS07G0107800 PROTEIN-RELATED"/>
    <property type="match status" value="1"/>
</dbReference>
<comment type="subcellular location">
    <subcellularLocation>
        <location evidence="1">Membrane</location>
        <topology evidence="1">Single-pass membrane protein</topology>
    </subcellularLocation>
</comment>
<evidence type="ECO:0000256" key="2">
    <source>
        <dbReference type="SAM" id="SignalP"/>
    </source>
</evidence>
<dbReference type="InterPro" id="IPR032675">
    <property type="entry name" value="LRR_dom_sf"/>
</dbReference>
<dbReference type="InterPro" id="IPR001611">
    <property type="entry name" value="Leu-rich_rpt"/>
</dbReference>